<dbReference type="InterPro" id="IPR004291">
    <property type="entry name" value="Transposase_IS66_central"/>
</dbReference>
<dbReference type="PANTHER" id="PTHR33678">
    <property type="entry name" value="BLL1576 PROTEIN"/>
    <property type="match status" value="1"/>
</dbReference>
<reference evidence="2" key="1">
    <citation type="submission" date="2013-08" db="EMBL/GenBank/DDBJ databases">
        <authorList>
            <person name="Mendez C."/>
            <person name="Richter M."/>
            <person name="Ferrer M."/>
            <person name="Sanchez J."/>
        </authorList>
    </citation>
    <scope>NUCLEOTIDE SEQUENCE</scope>
</reference>
<accession>T0ZE17</accession>
<comment type="caution">
    <text evidence="2">The sequence shown here is derived from an EMBL/GenBank/DDBJ whole genome shotgun (WGS) entry which is preliminary data.</text>
</comment>
<dbReference type="AlphaFoldDB" id="T0ZE17"/>
<evidence type="ECO:0000313" key="2">
    <source>
        <dbReference type="EMBL" id="EQD43263.1"/>
    </source>
</evidence>
<dbReference type="PANTHER" id="PTHR33678:SF1">
    <property type="entry name" value="BLL1576 PROTEIN"/>
    <property type="match status" value="1"/>
</dbReference>
<dbReference type="EMBL" id="AUZX01011434">
    <property type="protein sequence ID" value="EQD43263.1"/>
    <property type="molecule type" value="Genomic_DNA"/>
</dbReference>
<sequence length="109" mass="12342">MAALLRVDWKDADARRIAKELRHRRGMLFTFLLKPGVPWNNNGAENAIRQGVLIRKVSGGRRTWSGARVLERLLTIYRTCRKRGESFRTTLLNALTGTGPPLSSVRPET</sequence>
<name>T0ZE17_9ZZZZ</name>
<dbReference type="InterPro" id="IPR052344">
    <property type="entry name" value="Transposase-related"/>
</dbReference>
<protein>
    <submittedName>
        <fullName evidence="2">Transposase IS66</fullName>
    </submittedName>
</protein>
<reference evidence="2" key="2">
    <citation type="journal article" date="2014" name="ISME J.">
        <title>Microbial stratification in low pH oxic and suboxic macroscopic growths along an acid mine drainage.</title>
        <authorList>
            <person name="Mendez-Garcia C."/>
            <person name="Mesa V."/>
            <person name="Sprenger R.R."/>
            <person name="Richter M."/>
            <person name="Diez M.S."/>
            <person name="Solano J."/>
            <person name="Bargiela R."/>
            <person name="Golyshina O.V."/>
            <person name="Manteca A."/>
            <person name="Ramos J.L."/>
            <person name="Gallego J.R."/>
            <person name="Llorente I."/>
            <person name="Martins Dos Santos V.A."/>
            <person name="Jensen O.N."/>
            <person name="Pelaez A.I."/>
            <person name="Sanchez J."/>
            <person name="Ferrer M."/>
        </authorList>
    </citation>
    <scope>NUCLEOTIDE SEQUENCE</scope>
</reference>
<evidence type="ECO:0000259" key="1">
    <source>
        <dbReference type="Pfam" id="PF03050"/>
    </source>
</evidence>
<proteinExistence type="predicted"/>
<feature type="domain" description="Transposase IS66 central" evidence="1">
    <location>
        <begin position="14"/>
        <end position="68"/>
    </location>
</feature>
<dbReference type="Pfam" id="PF03050">
    <property type="entry name" value="DDE_Tnp_IS66"/>
    <property type="match status" value="1"/>
</dbReference>
<gene>
    <name evidence="2" type="ORF">B1A_15584</name>
</gene>
<organism evidence="2">
    <name type="scientific">mine drainage metagenome</name>
    <dbReference type="NCBI Taxonomy" id="410659"/>
    <lineage>
        <taxon>unclassified sequences</taxon>
        <taxon>metagenomes</taxon>
        <taxon>ecological metagenomes</taxon>
    </lineage>
</organism>